<comment type="subcellular location">
    <subcellularLocation>
        <location evidence="1">Cell envelope</location>
    </subcellularLocation>
</comment>
<dbReference type="InterPro" id="IPR036249">
    <property type="entry name" value="Thioredoxin-like_sf"/>
</dbReference>
<keyword evidence="8" id="KW-1185">Reference proteome</keyword>
<feature type="signal peptide" evidence="5">
    <location>
        <begin position="1"/>
        <end position="17"/>
    </location>
</feature>
<dbReference type="InterPro" id="IPR025380">
    <property type="entry name" value="DUF4369"/>
</dbReference>
<dbReference type="InterPro" id="IPR017937">
    <property type="entry name" value="Thioredoxin_CS"/>
</dbReference>
<dbReference type="InterPro" id="IPR013766">
    <property type="entry name" value="Thioredoxin_domain"/>
</dbReference>
<feature type="chain" id="PRO_5046663632" evidence="5">
    <location>
        <begin position="18"/>
        <end position="376"/>
    </location>
</feature>
<dbReference type="CDD" id="cd02966">
    <property type="entry name" value="TlpA_like_family"/>
    <property type="match status" value="1"/>
</dbReference>
<organism evidence="7 8">
    <name type="scientific">Niabella pedocola</name>
    <dbReference type="NCBI Taxonomy" id="1752077"/>
    <lineage>
        <taxon>Bacteria</taxon>
        <taxon>Pseudomonadati</taxon>
        <taxon>Bacteroidota</taxon>
        <taxon>Chitinophagia</taxon>
        <taxon>Chitinophagales</taxon>
        <taxon>Chitinophagaceae</taxon>
        <taxon>Niabella</taxon>
    </lineage>
</organism>
<evidence type="ECO:0000313" key="8">
    <source>
        <dbReference type="Proteomes" id="UP001199816"/>
    </source>
</evidence>
<dbReference type="SUPFAM" id="SSF52833">
    <property type="entry name" value="Thioredoxin-like"/>
    <property type="match status" value="1"/>
</dbReference>
<dbReference type="Pfam" id="PF00578">
    <property type="entry name" value="AhpC-TSA"/>
    <property type="match status" value="1"/>
</dbReference>
<evidence type="ECO:0000256" key="1">
    <source>
        <dbReference type="ARBA" id="ARBA00004196"/>
    </source>
</evidence>
<dbReference type="Gene3D" id="3.40.30.10">
    <property type="entry name" value="Glutaredoxin"/>
    <property type="match status" value="1"/>
</dbReference>
<keyword evidence="2" id="KW-0201">Cytochrome c-type biogenesis</keyword>
<dbReference type="EMBL" id="JAJNEC010000004">
    <property type="protein sequence ID" value="MCD2421884.1"/>
    <property type="molecule type" value="Genomic_DNA"/>
</dbReference>
<dbReference type="InterPro" id="IPR050553">
    <property type="entry name" value="Thioredoxin_ResA/DsbE_sf"/>
</dbReference>
<evidence type="ECO:0000256" key="2">
    <source>
        <dbReference type="ARBA" id="ARBA00022748"/>
    </source>
</evidence>
<dbReference type="InterPro" id="IPR000866">
    <property type="entry name" value="AhpC/TSA"/>
</dbReference>
<feature type="domain" description="Thioredoxin" evidence="6">
    <location>
        <begin position="236"/>
        <end position="376"/>
    </location>
</feature>
<evidence type="ECO:0000256" key="3">
    <source>
        <dbReference type="ARBA" id="ARBA00023157"/>
    </source>
</evidence>
<name>A0ABS8PLA3_9BACT</name>
<sequence>MKSFFFLLAMLPAVVFAQKEKPAVIKGQIHTTGSPKMLYLVHYDAKKKLTDSTVAVNGNFEFTISIKEPSLGYLRAKFERPDDGKSEYRFELLPLFLQPGVTTVTIRDSLKLAAVSGSEAHKAYQRYTALQQQDNEAQQHLRRSYIAYRAEKNEAGMKQIESQMDSVENHRKEKVIAPYLAANLQSPIALHVLKDYAGYDMDPNKIEPFYKKLPAAVKAAPSGLLMKEKIDKAKATSIGNFALNFTQHDTLGHPVSLSSFKGKYVLLDFWASWCGPCRAENPNVVKAFRQYKDKNFTVLGVSLDRAEGKEKWMEAIHKDGLTWTHVSDLKFWDNAVARQYGIEAIPQNLLIDPSGKIIAKNISGEELQTRLKELFN</sequence>
<reference evidence="7 8" key="1">
    <citation type="submission" date="2021-11" db="EMBL/GenBank/DDBJ databases">
        <title>Genomic of Niabella pedocola.</title>
        <authorList>
            <person name="Wu T."/>
        </authorList>
    </citation>
    <scope>NUCLEOTIDE SEQUENCE [LARGE SCALE GENOMIC DNA]</scope>
    <source>
        <strain evidence="7 8">JCM 31011</strain>
    </source>
</reference>
<keyword evidence="5" id="KW-0732">Signal</keyword>
<dbReference type="Proteomes" id="UP001199816">
    <property type="component" value="Unassembled WGS sequence"/>
</dbReference>
<keyword evidence="3" id="KW-1015">Disulfide bond</keyword>
<evidence type="ECO:0000256" key="5">
    <source>
        <dbReference type="SAM" id="SignalP"/>
    </source>
</evidence>
<proteinExistence type="predicted"/>
<dbReference type="PROSITE" id="PS51352">
    <property type="entry name" value="THIOREDOXIN_2"/>
    <property type="match status" value="1"/>
</dbReference>
<keyword evidence="4" id="KW-0676">Redox-active center</keyword>
<evidence type="ECO:0000259" key="6">
    <source>
        <dbReference type="PROSITE" id="PS51352"/>
    </source>
</evidence>
<comment type="caution">
    <text evidence="7">The sequence shown here is derived from an EMBL/GenBank/DDBJ whole genome shotgun (WGS) entry which is preliminary data.</text>
</comment>
<dbReference type="PANTHER" id="PTHR42852:SF6">
    <property type="entry name" value="THIOL:DISULFIDE INTERCHANGE PROTEIN DSBE"/>
    <property type="match status" value="1"/>
</dbReference>
<protein>
    <submittedName>
        <fullName evidence="7">AhpC/TSA family protein</fullName>
    </submittedName>
</protein>
<accession>A0ABS8PLA3</accession>
<dbReference type="PROSITE" id="PS00194">
    <property type="entry name" value="THIOREDOXIN_1"/>
    <property type="match status" value="1"/>
</dbReference>
<dbReference type="RefSeq" id="WP_231002789.1">
    <property type="nucleotide sequence ID" value="NZ_JAJNEC010000004.1"/>
</dbReference>
<dbReference type="PANTHER" id="PTHR42852">
    <property type="entry name" value="THIOL:DISULFIDE INTERCHANGE PROTEIN DSBE"/>
    <property type="match status" value="1"/>
</dbReference>
<gene>
    <name evidence="7" type="ORF">LQ567_03865</name>
</gene>
<dbReference type="Pfam" id="PF14289">
    <property type="entry name" value="DUF4369"/>
    <property type="match status" value="1"/>
</dbReference>
<evidence type="ECO:0000256" key="4">
    <source>
        <dbReference type="ARBA" id="ARBA00023284"/>
    </source>
</evidence>
<evidence type="ECO:0000313" key="7">
    <source>
        <dbReference type="EMBL" id="MCD2421884.1"/>
    </source>
</evidence>